<feature type="chain" id="PRO_5016834327" description="DUF2808 domain-containing protein" evidence="1">
    <location>
        <begin position="27"/>
        <end position="191"/>
    </location>
</feature>
<feature type="signal peptide" evidence="1">
    <location>
        <begin position="1"/>
        <end position="26"/>
    </location>
</feature>
<comment type="caution">
    <text evidence="2">The sequence shown here is derived from an EMBL/GenBank/DDBJ whole genome shotgun (WGS) entry which is preliminary data.</text>
</comment>
<sequence>MKLKLILLGLALASVTLVASSNIAQAQCPHKKIVPPVPQTRIIRQEKLGYRFSIPNNYRTMAFRSDQLLVLDPNSFAEAQCLVKNKVPTELPNSITIYIKSVNSRNRSLANVVKQDNPTADKFENIKVANQTALSYTSDTLGFNKNVSFFTPNRTHLITVSVPFGIEEGRPTNIFNKEVFDKVISSFTFVR</sequence>
<evidence type="ECO:0000313" key="3">
    <source>
        <dbReference type="Proteomes" id="UP000252107"/>
    </source>
</evidence>
<evidence type="ECO:0008006" key="4">
    <source>
        <dbReference type="Google" id="ProtNLM"/>
    </source>
</evidence>
<protein>
    <recommendedName>
        <fullName evidence="4">DUF2808 domain-containing protein</fullName>
    </recommendedName>
</protein>
<evidence type="ECO:0000256" key="1">
    <source>
        <dbReference type="SAM" id="SignalP"/>
    </source>
</evidence>
<dbReference type="EMBL" id="LXQD01000087">
    <property type="protein sequence ID" value="RCJ38712.1"/>
    <property type="molecule type" value="Genomic_DNA"/>
</dbReference>
<keyword evidence="1" id="KW-0732">Signal</keyword>
<name>A0A367RU28_9NOSO</name>
<proteinExistence type="predicted"/>
<keyword evidence="3" id="KW-1185">Reference proteome</keyword>
<dbReference type="AlphaFoldDB" id="A0A367RU28"/>
<gene>
    <name evidence="2" type="ORF">A6770_12445</name>
</gene>
<accession>A0A367RU28</accession>
<dbReference type="Proteomes" id="UP000252107">
    <property type="component" value="Unassembled WGS sequence"/>
</dbReference>
<organism evidence="2 3">
    <name type="scientific">Nostoc minutum NIES-26</name>
    <dbReference type="NCBI Taxonomy" id="1844469"/>
    <lineage>
        <taxon>Bacteria</taxon>
        <taxon>Bacillati</taxon>
        <taxon>Cyanobacteriota</taxon>
        <taxon>Cyanophyceae</taxon>
        <taxon>Nostocales</taxon>
        <taxon>Nostocaceae</taxon>
        <taxon>Nostoc</taxon>
    </lineage>
</organism>
<evidence type="ECO:0000313" key="2">
    <source>
        <dbReference type="EMBL" id="RCJ38712.1"/>
    </source>
</evidence>
<reference evidence="2" key="1">
    <citation type="submission" date="2016-04" db="EMBL/GenBank/DDBJ databases">
        <authorList>
            <person name="Tabuchi Yagui T.R."/>
        </authorList>
    </citation>
    <scope>NUCLEOTIDE SEQUENCE [LARGE SCALE GENOMIC DNA]</scope>
    <source>
        <strain evidence="2">NIES-26</strain>
    </source>
</reference>